<dbReference type="InterPro" id="IPR032675">
    <property type="entry name" value="LRR_dom_sf"/>
</dbReference>
<accession>A0A5C6BUI4</accession>
<proteinExistence type="predicted"/>
<dbReference type="InterPro" id="IPR051341">
    <property type="entry name" value="Zyg-11_UBL_adapter"/>
</dbReference>
<dbReference type="InterPro" id="IPR001611">
    <property type="entry name" value="Leu-rich_rpt"/>
</dbReference>
<dbReference type="PANTHER" id="PTHR12904">
    <property type="match status" value="1"/>
</dbReference>
<evidence type="ECO:0000256" key="1">
    <source>
        <dbReference type="SAM" id="Phobius"/>
    </source>
</evidence>
<dbReference type="EMBL" id="SJPP01000001">
    <property type="protein sequence ID" value="TWU14344.1"/>
    <property type="molecule type" value="Genomic_DNA"/>
</dbReference>
<evidence type="ECO:0000313" key="3">
    <source>
        <dbReference type="Proteomes" id="UP000320735"/>
    </source>
</evidence>
<keyword evidence="1" id="KW-1133">Transmembrane helix</keyword>
<dbReference type="SMART" id="SM00368">
    <property type="entry name" value="LRR_RI"/>
    <property type="match status" value="2"/>
</dbReference>
<dbReference type="Pfam" id="PF13516">
    <property type="entry name" value="LRR_6"/>
    <property type="match status" value="2"/>
</dbReference>
<keyword evidence="1" id="KW-0472">Membrane</keyword>
<keyword evidence="3" id="KW-1185">Reference proteome</keyword>
<dbReference type="SUPFAM" id="SSF52047">
    <property type="entry name" value="RNI-like"/>
    <property type="match status" value="1"/>
</dbReference>
<sequence length="259" mass="28804">MTQGRFSAFTARTDGSRVEVVSTIRLTRLDNDLMNDETPKPRWWTRLLHRPGWLAVLAVCLLLSAVLVPFGWRYYRVQQLVAGIEACGGGVGFELGGPTWLRNIVGDEWMKPFDIPSELLCQLPAPISAGRAWYKVGEFDDEEFLAYVVPLNHLYGFKRVGICNSQMTNRSFKALAHFDDLEQIGLGSKAFNDDALAHLANARKLRSLDLSGTSVTDEGLQHLQGLKDLESLSLSNTDVTDEGVSELQRHLPGLDVSDD</sequence>
<evidence type="ECO:0000313" key="2">
    <source>
        <dbReference type="EMBL" id="TWU14344.1"/>
    </source>
</evidence>
<reference evidence="2 3" key="1">
    <citation type="submission" date="2019-02" db="EMBL/GenBank/DDBJ databases">
        <title>Deep-cultivation of Planctomycetes and their phenomic and genomic characterization uncovers novel biology.</title>
        <authorList>
            <person name="Wiegand S."/>
            <person name="Jogler M."/>
            <person name="Boedeker C."/>
            <person name="Pinto D."/>
            <person name="Vollmers J."/>
            <person name="Rivas-Marin E."/>
            <person name="Kohn T."/>
            <person name="Peeters S.H."/>
            <person name="Heuer A."/>
            <person name="Rast P."/>
            <person name="Oberbeckmann S."/>
            <person name="Bunk B."/>
            <person name="Jeske O."/>
            <person name="Meyerdierks A."/>
            <person name="Storesund J.E."/>
            <person name="Kallscheuer N."/>
            <person name="Luecker S."/>
            <person name="Lage O.M."/>
            <person name="Pohl T."/>
            <person name="Merkel B.J."/>
            <person name="Hornburger P."/>
            <person name="Mueller R.-W."/>
            <person name="Bruemmer F."/>
            <person name="Labrenz M."/>
            <person name="Spormann A.M."/>
            <person name="Op Den Camp H."/>
            <person name="Overmann J."/>
            <person name="Amann R."/>
            <person name="Jetten M.S.M."/>
            <person name="Mascher T."/>
            <person name="Medema M.H."/>
            <person name="Devos D.P."/>
            <person name="Kaster A.-K."/>
            <person name="Ovreas L."/>
            <person name="Rohde M."/>
            <person name="Galperin M.Y."/>
            <person name="Jogler C."/>
        </authorList>
    </citation>
    <scope>NUCLEOTIDE SEQUENCE [LARGE SCALE GENOMIC DNA]</scope>
    <source>
        <strain evidence="2 3">CA54</strain>
    </source>
</reference>
<feature type="transmembrane region" description="Helical" evidence="1">
    <location>
        <begin position="52"/>
        <end position="72"/>
    </location>
</feature>
<name>A0A5C6BUI4_9PLAN</name>
<dbReference type="Proteomes" id="UP000320735">
    <property type="component" value="Unassembled WGS sequence"/>
</dbReference>
<organism evidence="2 3">
    <name type="scientific">Symmachiella macrocystis</name>
    <dbReference type="NCBI Taxonomy" id="2527985"/>
    <lineage>
        <taxon>Bacteria</taxon>
        <taxon>Pseudomonadati</taxon>
        <taxon>Planctomycetota</taxon>
        <taxon>Planctomycetia</taxon>
        <taxon>Planctomycetales</taxon>
        <taxon>Planctomycetaceae</taxon>
        <taxon>Symmachiella</taxon>
    </lineage>
</organism>
<protein>
    <submittedName>
        <fullName evidence="2">Leucine Rich repeats (2 copies)</fullName>
    </submittedName>
</protein>
<gene>
    <name evidence="2" type="ORF">CA54_31890</name>
</gene>
<dbReference type="PANTHER" id="PTHR12904:SF23">
    <property type="entry name" value="PROTEIN ZER-1 HOMOLOG"/>
    <property type="match status" value="1"/>
</dbReference>
<dbReference type="OrthoDB" id="232968at2"/>
<comment type="caution">
    <text evidence="2">The sequence shown here is derived from an EMBL/GenBank/DDBJ whole genome shotgun (WGS) entry which is preliminary data.</text>
</comment>
<keyword evidence="1" id="KW-0812">Transmembrane</keyword>
<dbReference type="AlphaFoldDB" id="A0A5C6BUI4"/>
<dbReference type="Gene3D" id="3.80.10.10">
    <property type="entry name" value="Ribonuclease Inhibitor"/>
    <property type="match status" value="1"/>
</dbReference>